<organism evidence="7 8">
    <name type="scientific">Truncatella angustata</name>
    <dbReference type="NCBI Taxonomy" id="152316"/>
    <lineage>
        <taxon>Eukaryota</taxon>
        <taxon>Fungi</taxon>
        <taxon>Dikarya</taxon>
        <taxon>Ascomycota</taxon>
        <taxon>Pezizomycotina</taxon>
        <taxon>Sordariomycetes</taxon>
        <taxon>Xylariomycetidae</taxon>
        <taxon>Amphisphaeriales</taxon>
        <taxon>Sporocadaceae</taxon>
        <taxon>Truncatella</taxon>
    </lineage>
</organism>
<dbReference type="InterPro" id="IPR056884">
    <property type="entry name" value="NPHP3-like_N"/>
</dbReference>
<name>A0A9P8RL33_9PEZI</name>
<dbReference type="PANTHER" id="PTHR10039:SF5">
    <property type="entry name" value="NACHT DOMAIN-CONTAINING PROTEIN"/>
    <property type="match status" value="1"/>
</dbReference>
<feature type="domain" description="DUF676" evidence="4">
    <location>
        <begin position="70"/>
        <end position="199"/>
    </location>
</feature>
<dbReference type="InterPro" id="IPR056693">
    <property type="entry name" value="DUF7791"/>
</dbReference>
<dbReference type="Pfam" id="PF05057">
    <property type="entry name" value="DUF676"/>
    <property type="match status" value="1"/>
</dbReference>
<dbReference type="SUPFAM" id="SSF53474">
    <property type="entry name" value="alpha/beta-Hydrolases"/>
    <property type="match status" value="1"/>
</dbReference>
<dbReference type="InterPro" id="IPR027417">
    <property type="entry name" value="P-loop_NTPase"/>
</dbReference>
<comment type="caution">
    <text evidence="7">The sequence shown here is derived from an EMBL/GenBank/DDBJ whole genome shotgun (WGS) entry which is preliminary data.</text>
</comment>
<dbReference type="Pfam" id="PF25053">
    <property type="entry name" value="DUF7791"/>
    <property type="match status" value="1"/>
</dbReference>
<evidence type="ECO:0000313" key="8">
    <source>
        <dbReference type="Proteomes" id="UP000758603"/>
    </source>
</evidence>
<feature type="domain" description="Nephrocystin 3-like N-terminal" evidence="5">
    <location>
        <begin position="346"/>
        <end position="500"/>
    </location>
</feature>
<feature type="compositionally biased region" description="Polar residues" evidence="3">
    <location>
        <begin position="26"/>
        <end position="36"/>
    </location>
</feature>
<reference evidence="7" key="1">
    <citation type="journal article" date="2021" name="Nat. Commun.">
        <title>Genetic determinants of endophytism in the Arabidopsis root mycobiome.</title>
        <authorList>
            <person name="Mesny F."/>
            <person name="Miyauchi S."/>
            <person name="Thiergart T."/>
            <person name="Pickel B."/>
            <person name="Atanasova L."/>
            <person name="Karlsson M."/>
            <person name="Huettel B."/>
            <person name="Barry K.W."/>
            <person name="Haridas S."/>
            <person name="Chen C."/>
            <person name="Bauer D."/>
            <person name="Andreopoulos W."/>
            <person name="Pangilinan J."/>
            <person name="LaButti K."/>
            <person name="Riley R."/>
            <person name="Lipzen A."/>
            <person name="Clum A."/>
            <person name="Drula E."/>
            <person name="Henrissat B."/>
            <person name="Kohler A."/>
            <person name="Grigoriev I.V."/>
            <person name="Martin F.M."/>
            <person name="Hacquard S."/>
        </authorList>
    </citation>
    <scope>NUCLEOTIDE SEQUENCE</scope>
    <source>
        <strain evidence="7">MPI-SDFR-AT-0073</strain>
    </source>
</reference>
<evidence type="ECO:0000256" key="2">
    <source>
        <dbReference type="ARBA" id="ARBA00022737"/>
    </source>
</evidence>
<dbReference type="EMBL" id="JAGPXC010000010">
    <property type="protein sequence ID" value="KAH6646051.1"/>
    <property type="molecule type" value="Genomic_DNA"/>
</dbReference>
<dbReference type="SUPFAM" id="SSF52540">
    <property type="entry name" value="P-loop containing nucleoside triphosphate hydrolases"/>
    <property type="match status" value="1"/>
</dbReference>
<accession>A0A9P8RL33</accession>
<feature type="domain" description="DUF7791" evidence="6">
    <location>
        <begin position="660"/>
        <end position="794"/>
    </location>
</feature>
<evidence type="ECO:0000256" key="3">
    <source>
        <dbReference type="SAM" id="MobiDB-lite"/>
    </source>
</evidence>
<dbReference type="GeneID" id="70132936"/>
<gene>
    <name evidence="7" type="ORF">BKA67DRAFT_583055</name>
</gene>
<protein>
    <recommendedName>
        <fullName evidence="9">NACHT domain-containing protein</fullName>
    </recommendedName>
</protein>
<proteinExistence type="inferred from homology"/>
<keyword evidence="2" id="KW-0677">Repeat</keyword>
<comment type="similarity">
    <text evidence="1">Belongs to the putative lipase ROG1 family.</text>
</comment>
<dbReference type="AlphaFoldDB" id="A0A9P8RL33"/>
<evidence type="ECO:0000259" key="4">
    <source>
        <dbReference type="Pfam" id="PF05057"/>
    </source>
</evidence>
<dbReference type="RefSeq" id="XP_045952565.1">
    <property type="nucleotide sequence ID" value="XM_046104045.1"/>
</dbReference>
<evidence type="ECO:0008006" key="9">
    <source>
        <dbReference type="Google" id="ProtNLM"/>
    </source>
</evidence>
<dbReference type="Gene3D" id="3.40.50.300">
    <property type="entry name" value="P-loop containing nucleotide triphosphate hydrolases"/>
    <property type="match status" value="1"/>
</dbReference>
<dbReference type="Gene3D" id="3.40.50.1820">
    <property type="entry name" value="alpha/beta hydrolase"/>
    <property type="match status" value="1"/>
</dbReference>
<keyword evidence="8" id="KW-1185">Reference proteome</keyword>
<sequence length="1091" mass="122060">MKRTRETLARIARATTGSPTDPDRISNLSIRPSSQKNFDKNDENPILARDATGPLVLLDTVDYGNQGVDVVLVHGLFGHRVQTWTKSGILWPRDLLKLDMPTCRVIAWGYAPPTAKIDTFSDLAERLLSDISKLQSGTSRPIIFIGHGIGGLIIKEALVTAAMSRILGTHNEVGNIYPSTIGVVFLGTPHAGSGRQSLGEVIVRTAQMGPQIANKQLLQLLRDRSEMFENQRDSFIKISKNIPVLCVRETLPTSVGYMIPTTSSAYDGAKLSIEDLHCHHFDLARFSSRNDTGYKQLVHHLEKLLPAPTPEELAARASRNQQILDTLFFENMSDREDRIETAYGKTCEWILTTPNEDGSPSIWQSWLEDFDDSIFWMSGRAGSGKSTMMKYAFHSEDTKDRLRKWANGGDLIMTSVFLFEAGSQIQKSQEGILRSILWQILSPRPELIYKAFPGFFGGSWPPDEPFNTVKNLSEGFYSLSAKQSETLKLCIFLDGLDEYRLMDRKDYYTDEDLALVYDTDDGDAGLGSNKWITDAHKVITQLIKEIGSKKDSYKICVASRELPVFEEAFCEVPRLRVHQHSKEAITQICATRFELEVSGLSHITRDLCVDIASRSHGDVLWARLVADMLVSHESLRTIKQTLDSLPARLGGPDGLYMRMIENLHPKDQSAAFRIFRLVIRSIQPPCLITLAFAEEGHLLDSTFHDKCQSLTGRDLTTISADMKNRLKTACAGLLEADAAPQEFGQRVVFMHQTAKEFAVRRDVWAKVRHEPFDDTAVDFCLLSGCITHLKCFDALQPICIWPSVGLNTETWLLVANALRYAARIDGETTNRHAYLDLIDELDEAAQKAWVTGLIKHEPLFDDPDWSEKECPALCRMHWAGFEPMDTGKSPMRPDLLSLAVQAGLANYVAEKLRMLGNEARQEKAQELLEFAVSPKAVGVSACMALSGDYTDFHHDMPDTKILMVLLANGADPRADRRVWVNALNTGTLYFSSQSLASSRLLHTRTSNLLMLNRQRWVAAIKALLLRGADPHLSIQIRRGSGENPSVEERTAMTIIIDILEGEPDFALELRELQALVNQDSRKSMGSARVAR</sequence>
<dbReference type="PANTHER" id="PTHR10039">
    <property type="entry name" value="AMELOGENIN"/>
    <property type="match status" value="1"/>
</dbReference>
<evidence type="ECO:0000256" key="1">
    <source>
        <dbReference type="ARBA" id="ARBA00007920"/>
    </source>
</evidence>
<dbReference type="Pfam" id="PF24883">
    <property type="entry name" value="NPHP3_N"/>
    <property type="match status" value="1"/>
</dbReference>
<evidence type="ECO:0000259" key="5">
    <source>
        <dbReference type="Pfam" id="PF24883"/>
    </source>
</evidence>
<dbReference type="InterPro" id="IPR007751">
    <property type="entry name" value="DUF676_lipase-like"/>
</dbReference>
<feature type="region of interest" description="Disordered" evidence="3">
    <location>
        <begin position="1"/>
        <end position="44"/>
    </location>
</feature>
<dbReference type="OrthoDB" id="5086500at2759"/>
<evidence type="ECO:0000313" key="7">
    <source>
        <dbReference type="EMBL" id="KAH6646051.1"/>
    </source>
</evidence>
<dbReference type="Proteomes" id="UP000758603">
    <property type="component" value="Unassembled WGS sequence"/>
</dbReference>
<dbReference type="InterPro" id="IPR029058">
    <property type="entry name" value="AB_hydrolase_fold"/>
</dbReference>
<evidence type="ECO:0000259" key="6">
    <source>
        <dbReference type="Pfam" id="PF25053"/>
    </source>
</evidence>